<dbReference type="SUPFAM" id="SSF55979">
    <property type="entry name" value="DNA clamp"/>
    <property type="match status" value="3"/>
</dbReference>
<dbReference type="Pfam" id="PF00712">
    <property type="entry name" value="DNA_pol3_beta"/>
    <property type="match status" value="1"/>
</dbReference>
<sequence>MKITILKDKLKEGVNIIEKISAKSISLPILNNVLFSVEKNFLNLTATDLEMGIKWWALVKTEKEGEIAVPSKILSNLVNFLPNKLVNLESKDFDLKIECENYQTVIKGVNPGDFPIVPQVPDEEKIEVQIGPFCKSLNSVVDIASFSSTKPEISGVYFLFQKNLITMAATDSFRLGEKKIYLDSSLNNISKEYSLILPQKAAKEIINIFGEKEGALTIYFSPNQILFETSLPEVPHPQVQLTSRLIEGDYPNYQEIIPKKYDTRIVFSLEEFINQIKLASLFSGKINEIKLEIDSPKNRINFFSQNAEVGEYQSFLIGKAEGKSCEISFNYRFLLDGLLNIGSLQQKKSEAILELTGPDKPAILRLKDEESYLYLVMPIKSS</sequence>
<evidence type="ECO:0000256" key="9">
    <source>
        <dbReference type="PIRNR" id="PIRNR000804"/>
    </source>
</evidence>
<keyword evidence="7 9" id="KW-0239">DNA-directed DNA polymerase</keyword>
<feature type="domain" description="DNA polymerase III beta sliding clamp C-terminal" evidence="12">
    <location>
        <begin position="255"/>
        <end position="379"/>
    </location>
</feature>
<dbReference type="GO" id="GO:0003677">
    <property type="term" value="F:DNA binding"/>
    <property type="evidence" value="ECO:0007669"/>
    <property type="project" value="UniProtKB-UniRule"/>
</dbReference>
<comment type="subunit">
    <text evidence="9">Forms a ring-shaped head-to-tail homodimer around DNA.</text>
</comment>
<evidence type="ECO:0000259" key="12">
    <source>
        <dbReference type="Pfam" id="PF02768"/>
    </source>
</evidence>
<dbReference type="Gene3D" id="3.70.10.10">
    <property type="match status" value="1"/>
</dbReference>
<comment type="similarity">
    <text evidence="2 9">Belongs to the beta sliding clamp family.</text>
</comment>
<reference evidence="14" key="1">
    <citation type="submission" date="2017-09" db="EMBL/GenBank/DDBJ databases">
        <title>Depth-based differentiation of microbial function through sediment-hosted aquifers and enrichment of novel symbionts in the deep terrestrial subsurface.</title>
        <authorList>
            <person name="Probst A.J."/>
            <person name="Ladd B."/>
            <person name="Jarett J.K."/>
            <person name="Geller-Mcgrath D.E."/>
            <person name="Sieber C.M.K."/>
            <person name="Emerson J.B."/>
            <person name="Anantharaman K."/>
            <person name="Thomas B.C."/>
            <person name="Malmstrom R."/>
            <person name="Stieglmeier M."/>
            <person name="Klingl A."/>
            <person name="Woyke T."/>
            <person name="Ryan C.M."/>
            <person name="Banfield J.F."/>
        </authorList>
    </citation>
    <scope>NUCLEOTIDE SEQUENCE [LARGE SCALE GENOMIC DNA]</scope>
</reference>
<dbReference type="GO" id="GO:0009360">
    <property type="term" value="C:DNA polymerase III complex"/>
    <property type="evidence" value="ECO:0007669"/>
    <property type="project" value="InterPro"/>
</dbReference>
<dbReference type="CDD" id="cd00140">
    <property type="entry name" value="beta_clamp"/>
    <property type="match status" value="1"/>
</dbReference>
<evidence type="ECO:0000256" key="3">
    <source>
        <dbReference type="ARBA" id="ARBA00022490"/>
    </source>
</evidence>
<evidence type="ECO:0000313" key="13">
    <source>
        <dbReference type="EMBL" id="PIV45355.1"/>
    </source>
</evidence>
<keyword evidence="8" id="KW-0238">DNA-binding</keyword>
<dbReference type="GO" id="GO:0006271">
    <property type="term" value="P:DNA strand elongation involved in DNA replication"/>
    <property type="evidence" value="ECO:0007669"/>
    <property type="project" value="TreeGrafter"/>
</dbReference>
<comment type="function">
    <text evidence="9">Confers DNA tethering and processivity to DNA polymerases and other proteins. Acts as a clamp, forming a ring around DNA (a reaction catalyzed by the clamp-loading complex) which diffuses in an ATP-independent manner freely and bidirectionally along dsDNA. Initially characterized for its ability to contact the catalytic subunit of DNA polymerase III (Pol III), a complex, multichain enzyme responsible for most of the replicative synthesis in bacteria; Pol III exhibits 3'-5' exonuclease proofreading activity. The beta chain is required for initiation of replication as well as for processivity of DNA replication.</text>
</comment>
<keyword evidence="6 9" id="KW-0235">DNA replication</keyword>
<dbReference type="PANTHER" id="PTHR30478">
    <property type="entry name" value="DNA POLYMERASE III SUBUNIT BETA"/>
    <property type="match status" value="1"/>
</dbReference>
<evidence type="ECO:0000256" key="2">
    <source>
        <dbReference type="ARBA" id="ARBA00010752"/>
    </source>
</evidence>
<gene>
    <name evidence="13" type="primary">dnaN</name>
    <name evidence="13" type="ORF">COS25_00395</name>
</gene>
<dbReference type="GO" id="GO:0003887">
    <property type="term" value="F:DNA-directed DNA polymerase activity"/>
    <property type="evidence" value="ECO:0007669"/>
    <property type="project" value="UniProtKB-UniRule"/>
</dbReference>
<name>A0A2M7DA48_9BACT</name>
<dbReference type="InterPro" id="IPR022637">
    <property type="entry name" value="DNA_polIII_beta_cen"/>
</dbReference>
<keyword evidence="3 9" id="KW-0963">Cytoplasm</keyword>
<dbReference type="SMART" id="SM00480">
    <property type="entry name" value="POL3Bc"/>
    <property type="match status" value="1"/>
</dbReference>
<dbReference type="GO" id="GO:0005737">
    <property type="term" value="C:cytoplasm"/>
    <property type="evidence" value="ECO:0007669"/>
    <property type="project" value="UniProtKB-SubCell"/>
</dbReference>
<evidence type="ECO:0000256" key="1">
    <source>
        <dbReference type="ARBA" id="ARBA00004496"/>
    </source>
</evidence>
<dbReference type="NCBIfam" id="TIGR00663">
    <property type="entry name" value="dnan"/>
    <property type="match status" value="1"/>
</dbReference>
<proteinExistence type="inferred from homology"/>
<dbReference type="InterPro" id="IPR001001">
    <property type="entry name" value="DNA_polIII_beta"/>
</dbReference>
<feature type="domain" description="DNA polymerase III beta sliding clamp central" evidence="11">
    <location>
        <begin position="144"/>
        <end position="252"/>
    </location>
</feature>
<organism evidence="13 14">
    <name type="scientific">Candidatus Nealsonbacteria bacterium CG02_land_8_20_14_3_00_37_10</name>
    <dbReference type="NCBI Taxonomy" id="1974699"/>
    <lineage>
        <taxon>Bacteria</taxon>
        <taxon>Candidatus Nealsoniibacteriota</taxon>
    </lineage>
</organism>
<feature type="domain" description="DNA polymerase III beta sliding clamp N-terminal" evidence="10">
    <location>
        <begin position="1"/>
        <end position="117"/>
    </location>
</feature>
<dbReference type="InterPro" id="IPR046938">
    <property type="entry name" value="DNA_clamp_sf"/>
</dbReference>
<dbReference type="InterPro" id="IPR022635">
    <property type="entry name" value="DNA_polIII_beta_C"/>
</dbReference>
<dbReference type="PIRSF" id="PIRSF000804">
    <property type="entry name" value="DNA_pol_III_b"/>
    <property type="match status" value="1"/>
</dbReference>
<dbReference type="AlphaFoldDB" id="A0A2M7DA48"/>
<dbReference type="Proteomes" id="UP000230864">
    <property type="component" value="Unassembled WGS sequence"/>
</dbReference>
<dbReference type="PANTHER" id="PTHR30478:SF0">
    <property type="entry name" value="BETA SLIDING CLAMP"/>
    <property type="match status" value="1"/>
</dbReference>
<protein>
    <recommendedName>
        <fullName evidence="9">Beta sliding clamp</fullName>
    </recommendedName>
</protein>
<keyword evidence="4 9" id="KW-0808">Transferase</keyword>
<comment type="caution">
    <text evidence="13">The sequence shown here is derived from an EMBL/GenBank/DDBJ whole genome shotgun (WGS) entry which is preliminary data.</text>
</comment>
<evidence type="ECO:0000259" key="11">
    <source>
        <dbReference type="Pfam" id="PF02767"/>
    </source>
</evidence>
<keyword evidence="5 9" id="KW-0548">Nucleotidyltransferase</keyword>
<evidence type="ECO:0000313" key="14">
    <source>
        <dbReference type="Proteomes" id="UP000230864"/>
    </source>
</evidence>
<dbReference type="EMBL" id="PETZ01000008">
    <property type="protein sequence ID" value="PIV45355.1"/>
    <property type="molecule type" value="Genomic_DNA"/>
</dbReference>
<dbReference type="InterPro" id="IPR022634">
    <property type="entry name" value="DNA_polIII_beta_N"/>
</dbReference>
<evidence type="ECO:0000256" key="8">
    <source>
        <dbReference type="ARBA" id="ARBA00023125"/>
    </source>
</evidence>
<accession>A0A2M7DA48</accession>
<dbReference type="Pfam" id="PF02768">
    <property type="entry name" value="DNA_pol3_beta_3"/>
    <property type="match status" value="1"/>
</dbReference>
<evidence type="ECO:0000256" key="7">
    <source>
        <dbReference type="ARBA" id="ARBA00022932"/>
    </source>
</evidence>
<evidence type="ECO:0000256" key="5">
    <source>
        <dbReference type="ARBA" id="ARBA00022695"/>
    </source>
</evidence>
<evidence type="ECO:0000256" key="4">
    <source>
        <dbReference type="ARBA" id="ARBA00022679"/>
    </source>
</evidence>
<evidence type="ECO:0000259" key="10">
    <source>
        <dbReference type="Pfam" id="PF00712"/>
    </source>
</evidence>
<dbReference type="Pfam" id="PF02767">
    <property type="entry name" value="DNA_pol3_beta_2"/>
    <property type="match status" value="1"/>
</dbReference>
<dbReference type="Gene3D" id="3.10.150.10">
    <property type="entry name" value="DNA Polymerase III, subunit A, domain 2"/>
    <property type="match status" value="1"/>
</dbReference>
<evidence type="ECO:0000256" key="6">
    <source>
        <dbReference type="ARBA" id="ARBA00022705"/>
    </source>
</evidence>
<dbReference type="GO" id="GO:0008408">
    <property type="term" value="F:3'-5' exonuclease activity"/>
    <property type="evidence" value="ECO:0007669"/>
    <property type="project" value="InterPro"/>
</dbReference>
<comment type="subcellular location">
    <subcellularLocation>
        <location evidence="1 9">Cytoplasm</location>
    </subcellularLocation>
</comment>